<feature type="region of interest" description="Disordered" evidence="1">
    <location>
        <begin position="1"/>
        <end position="22"/>
    </location>
</feature>
<evidence type="ECO:0000256" key="1">
    <source>
        <dbReference type="SAM" id="MobiDB-lite"/>
    </source>
</evidence>
<accession>A0A6A5WDJ4</accession>
<keyword evidence="3" id="KW-1185">Reference proteome</keyword>
<evidence type="ECO:0000313" key="2">
    <source>
        <dbReference type="EMBL" id="KAF1998869.1"/>
    </source>
</evidence>
<evidence type="ECO:0000313" key="3">
    <source>
        <dbReference type="Proteomes" id="UP000799779"/>
    </source>
</evidence>
<name>A0A6A5WDJ4_9PLEO</name>
<protein>
    <submittedName>
        <fullName evidence="2">Uncharacterized protein</fullName>
    </submittedName>
</protein>
<reference evidence="2" key="1">
    <citation type="journal article" date="2020" name="Stud. Mycol.">
        <title>101 Dothideomycetes genomes: a test case for predicting lifestyles and emergence of pathogens.</title>
        <authorList>
            <person name="Haridas S."/>
            <person name="Albert R."/>
            <person name="Binder M."/>
            <person name="Bloem J."/>
            <person name="Labutti K."/>
            <person name="Salamov A."/>
            <person name="Andreopoulos B."/>
            <person name="Baker S."/>
            <person name="Barry K."/>
            <person name="Bills G."/>
            <person name="Bluhm B."/>
            <person name="Cannon C."/>
            <person name="Castanera R."/>
            <person name="Culley D."/>
            <person name="Daum C."/>
            <person name="Ezra D."/>
            <person name="Gonzalez J."/>
            <person name="Henrissat B."/>
            <person name="Kuo A."/>
            <person name="Liang C."/>
            <person name="Lipzen A."/>
            <person name="Lutzoni F."/>
            <person name="Magnuson J."/>
            <person name="Mondo S."/>
            <person name="Nolan M."/>
            <person name="Ohm R."/>
            <person name="Pangilinan J."/>
            <person name="Park H.-J."/>
            <person name="Ramirez L."/>
            <person name="Alfaro M."/>
            <person name="Sun H."/>
            <person name="Tritt A."/>
            <person name="Yoshinaga Y."/>
            <person name="Zwiers L.-H."/>
            <person name="Turgeon B."/>
            <person name="Goodwin S."/>
            <person name="Spatafora J."/>
            <person name="Crous P."/>
            <person name="Grigoriev I."/>
        </authorList>
    </citation>
    <scope>NUCLEOTIDE SEQUENCE</scope>
    <source>
        <strain evidence="2">CBS 123094</strain>
    </source>
</reference>
<feature type="compositionally biased region" description="Polar residues" evidence="1">
    <location>
        <begin position="10"/>
        <end position="22"/>
    </location>
</feature>
<dbReference type="EMBL" id="ML977600">
    <property type="protein sequence ID" value="KAF1998869.1"/>
    <property type="molecule type" value="Genomic_DNA"/>
</dbReference>
<dbReference type="AlphaFoldDB" id="A0A6A5WDJ4"/>
<proteinExistence type="predicted"/>
<gene>
    <name evidence="2" type="ORF">P154DRAFT_577488</name>
</gene>
<organism evidence="2 3">
    <name type="scientific">Amniculicola lignicola CBS 123094</name>
    <dbReference type="NCBI Taxonomy" id="1392246"/>
    <lineage>
        <taxon>Eukaryota</taxon>
        <taxon>Fungi</taxon>
        <taxon>Dikarya</taxon>
        <taxon>Ascomycota</taxon>
        <taxon>Pezizomycotina</taxon>
        <taxon>Dothideomycetes</taxon>
        <taxon>Pleosporomycetidae</taxon>
        <taxon>Pleosporales</taxon>
        <taxon>Amniculicolaceae</taxon>
        <taxon>Amniculicola</taxon>
    </lineage>
</organism>
<dbReference type="Proteomes" id="UP000799779">
    <property type="component" value="Unassembled WGS sequence"/>
</dbReference>
<sequence>MEPGDWATHPTRQPTWNAQEDTACSSNSFIEPTWPPSGDFRLEAVRVTTGAGARPCGPHPHAGTPKLTTSTSAVTVETLVPKRRLLRSSAILLVPSWFLLLDHGCLGPASCFVLQLPLLETAYRLP</sequence>